<dbReference type="CDD" id="cd01189">
    <property type="entry name" value="INT_ICEBs1_C_like"/>
    <property type="match status" value="1"/>
</dbReference>
<dbReference type="GO" id="GO:0015074">
    <property type="term" value="P:DNA integration"/>
    <property type="evidence" value="ECO:0007669"/>
    <property type="project" value="InterPro"/>
</dbReference>
<dbReference type="InterPro" id="IPR058717">
    <property type="entry name" value="Phage_L5_Integrase_N"/>
</dbReference>
<dbReference type="Gene3D" id="1.10.150.130">
    <property type="match status" value="1"/>
</dbReference>
<evidence type="ECO:0000256" key="2">
    <source>
        <dbReference type="ARBA" id="ARBA00023125"/>
    </source>
</evidence>
<dbReference type="PANTHER" id="PTHR30349">
    <property type="entry name" value="PHAGE INTEGRASE-RELATED"/>
    <property type="match status" value="1"/>
</dbReference>
<dbReference type="PROSITE" id="PS51898">
    <property type="entry name" value="TYR_RECOMBINASE"/>
    <property type="match status" value="1"/>
</dbReference>
<gene>
    <name evidence="6" type="ORF">ATL51_1327</name>
</gene>
<sequence>MGFIDKTPEGRYRAYFRDPSGKQRSKTFRLKKDATTFLAEIETSKTRGAYVSPHAGRMAFGAHAAEWMATWNVEITTAARDRSIMQTHVLPRWGDVPLSKIDHLSLQAWATDLGTRRSRATVVEALRLASAVLRSAVRNRLIPFNPADEVRVPRARTRDTHEQIISRADLRHRLLPAVPEQHRGVVATAAGAGLRWGEVVGLRTDALDLDAARLVVIRTVVEVAGTTSFKPFPKSRAGRRTVPLPSWLVPIIREHLERWPTEPNAPVFANEVGAPLRRTLFRSRIWRPSLVRAGLLGGVTPFGDRYRARWTDAAGTEQTEDFRTESPAVHHVARHQSGGLRFHDLRHSYATWLVDDGVPPNMVQRVLGHERSSTTLDLYTRRTDNSERILQALDDEDDPDDGGASVAPH</sequence>
<proteinExistence type="inferred from homology"/>
<dbReference type="Pfam" id="PF00589">
    <property type="entry name" value="Phage_integrase"/>
    <property type="match status" value="1"/>
</dbReference>
<name>A0AA44UMB0_PSEA5</name>
<dbReference type="Pfam" id="PF26003">
    <property type="entry name" value="Integrase_N_phage"/>
    <property type="match status" value="1"/>
</dbReference>
<dbReference type="InterPro" id="IPR011010">
    <property type="entry name" value="DNA_brk_join_enz"/>
</dbReference>
<accession>A0AA44UMB0</accession>
<feature type="region of interest" description="Disordered" evidence="4">
    <location>
        <begin position="390"/>
        <end position="409"/>
    </location>
</feature>
<organism evidence="6 7">
    <name type="scientific">Pseudonocardia alni</name>
    <name type="common">Amycolata alni</name>
    <dbReference type="NCBI Taxonomy" id="33907"/>
    <lineage>
        <taxon>Bacteria</taxon>
        <taxon>Bacillati</taxon>
        <taxon>Actinomycetota</taxon>
        <taxon>Actinomycetes</taxon>
        <taxon>Pseudonocardiales</taxon>
        <taxon>Pseudonocardiaceae</taxon>
        <taxon>Pseudonocardia</taxon>
    </lineage>
</organism>
<dbReference type="Gene3D" id="1.10.443.10">
    <property type="entry name" value="Intergrase catalytic core"/>
    <property type="match status" value="1"/>
</dbReference>
<dbReference type="PANTHER" id="PTHR30349:SF64">
    <property type="entry name" value="PROPHAGE INTEGRASE INTD-RELATED"/>
    <property type="match status" value="1"/>
</dbReference>
<dbReference type="GO" id="GO:0006310">
    <property type="term" value="P:DNA recombination"/>
    <property type="evidence" value="ECO:0007669"/>
    <property type="project" value="UniProtKB-KW"/>
</dbReference>
<evidence type="ECO:0000256" key="3">
    <source>
        <dbReference type="ARBA" id="ARBA00023172"/>
    </source>
</evidence>
<evidence type="ECO:0000256" key="1">
    <source>
        <dbReference type="ARBA" id="ARBA00008857"/>
    </source>
</evidence>
<dbReference type="InterPro" id="IPR010998">
    <property type="entry name" value="Integrase_recombinase_N"/>
</dbReference>
<dbReference type="InterPro" id="IPR053876">
    <property type="entry name" value="Phage_int_M"/>
</dbReference>
<comment type="similarity">
    <text evidence="1">Belongs to the 'phage' integrase family.</text>
</comment>
<protein>
    <submittedName>
        <fullName evidence="6">Site-specific recombinase XerD</fullName>
    </submittedName>
</protein>
<dbReference type="InterPro" id="IPR013762">
    <property type="entry name" value="Integrase-like_cat_sf"/>
</dbReference>
<dbReference type="Proteomes" id="UP000232453">
    <property type="component" value="Unassembled WGS sequence"/>
</dbReference>
<dbReference type="Pfam" id="PF22022">
    <property type="entry name" value="Phage_int_M"/>
    <property type="match status" value="1"/>
</dbReference>
<keyword evidence="2" id="KW-0238">DNA-binding</keyword>
<dbReference type="RefSeq" id="WP_100878025.1">
    <property type="nucleotide sequence ID" value="NZ_PHUJ01000003.1"/>
</dbReference>
<dbReference type="EMBL" id="PHUJ01000003">
    <property type="protein sequence ID" value="PKB29689.1"/>
    <property type="molecule type" value="Genomic_DNA"/>
</dbReference>
<reference evidence="6 7" key="1">
    <citation type="submission" date="2017-11" db="EMBL/GenBank/DDBJ databases">
        <title>Sequencing the genomes of 1000 actinobacteria strains.</title>
        <authorList>
            <person name="Klenk H.-P."/>
        </authorList>
    </citation>
    <scope>NUCLEOTIDE SEQUENCE [LARGE SCALE GENOMIC DNA]</scope>
    <source>
        <strain evidence="6 7">DSM 44104</strain>
    </source>
</reference>
<evidence type="ECO:0000313" key="7">
    <source>
        <dbReference type="Proteomes" id="UP000232453"/>
    </source>
</evidence>
<keyword evidence="3" id="KW-0233">DNA recombination</keyword>
<comment type="caution">
    <text evidence="6">The sequence shown here is derived from an EMBL/GenBank/DDBJ whole genome shotgun (WGS) entry which is preliminary data.</text>
</comment>
<feature type="domain" description="Tyr recombinase" evidence="5">
    <location>
        <begin position="151"/>
        <end position="394"/>
    </location>
</feature>
<dbReference type="InterPro" id="IPR002104">
    <property type="entry name" value="Integrase_catalytic"/>
</dbReference>
<evidence type="ECO:0000313" key="6">
    <source>
        <dbReference type="EMBL" id="PKB29689.1"/>
    </source>
</evidence>
<evidence type="ECO:0000256" key="4">
    <source>
        <dbReference type="SAM" id="MobiDB-lite"/>
    </source>
</evidence>
<dbReference type="InterPro" id="IPR050090">
    <property type="entry name" value="Tyrosine_recombinase_XerCD"/>
</dbReference>
<dbReference type="AlphaFoldDB" id="A0AA44UMB0"/>
<dbReference type="SUPFAM" id="SSF56349">
    <property type="entry name" value="DNA breaking-rejoining enzymes"/>
    <property type="match status" value="1"/>
</dbReference>
<evidence type="ECO:0000259" key="5">
    <source>
        <dbReference type="PROSITE" id="PS51898"/>
    </source>
</evidence>
<dbReference type="GO" id="GO:0003677">
    <property type="term" value="F:DNA binding"/>
    <property type="evidence" value="ECO:0007669"/>
    <property type="project" value="UniProtKB-KW"/>
</dbReference>